<dbReference type="InterPro" id="IPR032675">
    <property type="entry name" value="LRR_dom_sf"/>
</dbReference>
<organism evidence="1 2">
    <name type="scientific">Hypholoma sublateritium (strain FD-334 SS-4)</name>
    <dbReference type="NCBI Taxonomy" id="945553"/>
    <lineage>
        <taxon>Eukaryota</taxon>
        <taxon>Fungi</taxon>
        <taxon>Dikarya</taxon>
        <taxon>Basidiomycota</taxon>
        <taxon>Agaricomycotina</taxon>
        <taxon>Agaricomycetes</taxon>
        <taxon>Agaricomycetidae</taxon>
        <taxon>Agaricales</taxon>
        <taxon>Agaricineae</taxon>
        <taxon>Strophariaceae</taxon>
        <taxon>Hypholoma</taxon>
    </lineage>
</organism>
<accession>A0A0D2L981</accession>
<dbReference type="Proteomes" id="UP000054270">
    <property type="component" value="Unassembled WGS sequence"/>
</dbReference>
<evidence type="ECO:0008006" key="3">
    <source>
        <dbReference type="Google" id="ProtNLM"/>
    </source>
</evidence>
<evidence type="ECO:0000313" key="1">
    <source>
        <dbReference type="EMBL" id="KJA23752.1"/>
    </source>
</evidence>
<dbReference type="OMA" id="DELHIIH"/>
<dbReference type="EMBL" id="KN817541">
    <property type="protein sequence ID" value="KJA23752.1"/>
    <property type="molecule type" value="Genomic_DNA"/>
</dbReference>
<evidence type="ECO:0000313" key="2">
    <source>
        <dbReference type="Proteomes" id="UP000054270"/>
    </source>
</evidence>
<reference evidence="2" key="1">
    <citation type="submission" date="2014-04" db="EMBL/GenBank/DDBJ databases">
        <title>Evolutionary Origins and Diversification of the Mycorrhizal Mutualists.</title>
        <authorList>
            <consortium name="DOE Joint Genome Institute"/>
            <consortium name="Mycorrhizal Genomics Consortium"/>
            <person name="Kohler A."/>
            <person name="Kuo A."/>
            <person name="Nagy L.G."/>
            <person name="Floudas D."/>
            <person name="Copeland A."/>
            <person name="Barry K.W."/>
            <person name="Cichocki N."/>
            <person name="Veneault-Fourrey C."/>
            <person name="LaButti K."/>
            <person name="Lindquist E.A."/>
            <person name="Lipzen A."/>
            <person name="Lundell T."/>
            <person name="Morin E."/>
            <person name="Murat C."/>
            <person name="Riley R."/>
            <person name="Ohm R."/>
            <person name="Sun H."/>
            <person name="Tunlid A."/>
            <person name="Henrissat B."/>
            <person name="Grigoriev I.V."/>
            <person name="Hibbett D.S."/>
            <person name="Martin F."/>
        </authorList>
    </citation>
    <scope>NUCLEOTIDE SEQUENCE [LARGE SCALE GENOMIC DNA]</scope>
    <source>
        <strain evidence="2">FD-334 SS-4</strain>
    </source>
</reference>
<dbReference type="STRING" id="945553.A0A0D2L981"/>
<keyword evidence="2" id="KW-1185">Reference proteome</keyword>
<dbReference type="Gene3D" id="3.80.10.10">
    <property type="entry name" value="Ribonuclease Inhibitor"/>
    <property type="match status" value="1"/>
</dbReference>
<sequence length="534" mass="61085">MEEALAWNQTRQSKLDEKIMRLHMQKSALTAEDAGHRAALVLCQKIHAPIRRLSFDVLSEIAWHCIPSQPIGQSNSSRRSKMHKRFPFVFTHVCSSWRAAALSSPRIWTTLHLTIGKMYSSVSMNNLTQIMEEWFGRARQLPLSLFLYIDDSAYDFRRYMMSFRADNDETRLESPLGHFLTSLSPFIPRFERLSIRSQQKECLRAILAHPVTWDLRNLQSLHIRSSAYYSFSGENTPDRTNSHLFIATPVLTHLNLDCMVARHAELKHTFPWSQLTHLNIPTSMSVPDWVTVMDLCTSLKTAKFALADFAPTNFPLRRSSSTHDDLESLSFHLPSSNPCSYSPLELLRAFRLPNLKHLDTSRDSSRHEETSTQAPHEDTRTFVSLQRLSFFDNHYDCLPRLLKETPNLRELSMATYGTFPIALLATMTYTPHSEFSPNLNILPYLGTLILAFNDQMDAPNLAVLKKMLLSRTNETIPIGCRPLKEVTILVRDEDGISDLKVVVEELCNEVSGVNIVLKQSSGLWYDTIPKYVSI</sequence>
<proteinExistence type="predicted"/>
<dbReference type="OrthoDB" id="3365698at2759"/>
<dbReference type="SUPFAM" id="SSF52047">
    <property type="entry name" value="RNI-like"/>
    <property type="match status" value="1"/>
</dbReference>
<gene>
    <name evidence="1" type="ORF">HYPSUDRAFT_571610</name>
</gene>
<dbReference type="AlphaFoldDB" id="A0A0D2L981"/>
<name>A0A0D2L981_HYPSF</name>
<protein>
    <recommendedName>
        <fullName evidence="3">F-box domain-containing protein</fullName>
    </recommendedName>
</protein>